<proteinExistence type="predicted"/>
<dbReference type="OrthoDB" id="7571816at2"/>
<name>A0A383U2G3_9FLAO</name>
<dbReference type="Proteomes" id="UP000262142">
    <property type="component" value="Unassembled WGS sequence"/>
</dbReference>
<gene>
    <name evidence="1" type="ORF">SAMEA104719789_01570</name>
</gene>
<reference evidence="1 2" key="1">
    <citation type="submission" date="2018-09" db="EMBL/GenBank/DDBJ databases">
        <authorList>
            <consortium name="Pathogen Informatics"/>
        </authorList>
    </citation>
    <scope>NUCLEOTIDE SEQUENCE [LARGE SCALE GENOMIC DNA]</scope>
    <source>
        <strain evidence="1 2">OH-22767</strain>
    </source>
</reference>
<accession>A0A383U2G3</accession>
<dbReference type="EMBL" id="UNSC01000007">
    <property type="protein sequence ID" value="SZD74112.1"/>
    <property type="molecule type" value="Genomic_DNA"/>
</dbReference>
<evidence type="ECO:0000313" key="2">
    <source>
        <dbReference type="Proteomes" id="UP000262142"/>
    </source>
</evidence>
<organism evidence="1 2">
    <name type="scientific">Candidatus Ornithobacterium hominis</name>
    <dbReference type="NCBI Taxonomy" id="2497989"/>
    <lineage>
        <taxon>Bacteria</taxon>
        <taxon>Pseudomonadati</taxon>
        <taxon>Bacteroidota</taxon>
        <taxon>Flavobacteriia</taxon>
        <taxon>Flavobacteriales</taxon>
        <taxon>Weeksellaceae</taxon>
        <taxon>Ornithobacterium</taxon>
    </lineage>
</organism>
<dbReference type="PROSITE" id="PS51257">
    <property type="entry name" value="PROKAR_LIPOPROTEIN"/>
    <property type="match status" value="1"/>
</dbReference>
<dbReference type="RefSeq" id="WP_119059741.1">
    <property type="nucleotide sequence ID" value="NZ_UNSC01000007.1"/>
</dbReference>
<evidence type="ECO:0008006" key="3">
    <source>
        <dbReference type="Google" id="ProtNLM"/>
    </source>
</evidence>
<keyword evidence="2" id="KW-1185">Reference proteome</keyword>
<evidence type="ECO:0000313" key="1">
    <source>
        <dbReference type="EMBL" id="SZD74112.1"/>
    </source>
</evidence>
<protein>
    <recommendedName>
        <fullName evidence="3">Lipoprotein</fullName>
    </recommendedName>
</protein>
<sequence>MKKLFLFAVAAGLVSVTSCKKETKEVETVVNDAAATEAEQLGDNIADKASEVYEDAKAAVTDAPSIENPQLQEWVNKLHDAAAKAKAASYAGDQTALNEAVAEMTSLNESLSNFSSDPEYAKAEAYYKEIQAELEQTQM</sequence>
<dbReference type="AlphaFoldDB" id="A0A383U2G3"/>